<dbReference type="EMBL" id="JADMLG010000008">
    <property type="protein sequence ID" value="MBH0778555.1"/>
    <property type="molecule type" value="Genomic_DNA"/>
</dbReference>
<name>A0A931IEY5_9NOCA</name>
<reference evidence="1" key="1">
    <citation type="submission" date="2020-11" db="EMBL/GenBank/DDBJ databases">
        <title>Nocardia NEAU-351.nov., a novel actinomycete isolated from the cow dung.</title>
        <authorList>
            <person name="Zhang X."/>
        </authorList>
    </citation>
    <scope>NUCLEOTIDE SEQUENCE</scope>
    <source>
        <strain evidence="1">NEAU-351</strain>
    </source>
</reference>
<dbReference type="Proteomes" id="UP000655751">
    <property type="component" value="Unassembled WGS sequence"/>
</dbReference>
<keyword evidence="2" id="KW-1185">Reference proteome</keyword>
<gene>
    <name evidence="1" type="ORF">IT779_19940</name>
</gene>
<comment type="caution">
    <text evidence="1">The sequence shown here is derived from an EMBL/GenBank/DDBJ whole genome shotgun (WGS) entry which is preliminary data.</text>
</comment>
<proteinExistence type="predicted"/>
<sequence>MIEAVGAWPIPDGAERARRIQENLMAAVRGAFPDPQMVAYLAVGPLMVAMGRIEVELLDARRRIGELERALAERDS</sequence>
<evidence type="ECO:0000313" key="1">
    <source>
        <dbReference type="EMBL" id="MBH0778555.1"/>
    </source>
</evidence>
<protein>
    <recommendedName>
        <fullName evidence="3">Cell division protein ZapA</fullName>
    </recommendedName>
</protein>
<accession>A0A931IEY5</accession>
<organism evidence="1 2">
    <name type="scientific">Nocardia bovistercoris</name>
    <dbReference type="NCBI Taxonomy" id="2785916"/>
    <lineage>
        <taxon>Bacteria</taxon>
        <taxon>Bacillati</taxon>
        <taxon>Actinomycetota</taxon>
        <taxon>Actinomycetes</taxon>
        <taxon>Mycobacteriales</taxon>
        <taxon>Nocardiaceae</taxon>
        <taxon>Nocardia</taxon>
    </lineage>
</organism>
<evidence type="ECO:0000313" key="2">
    <source>
        <dbReference type="Proteomes" id="UP000655751"/>
    </source>
</evidence>
<dbReference type="AlphaFoldDB" id="A0A931IEY5"/>
<evidence type="ECO:0008006" key="3">
    <source>
        <dbReference type="Google" id="ProtNLM"/>
    </source>
</evidence>